<name>A0ABQ9U970_SAGOE</name>
<sequence length="110" mass="11857">MNSSGGKRSSLKGKCDICIRTAGCWRLPASTPNTDRQLLGEHPPQRSKPPHPTSHAARLRKRRGYSSGKLTPSAVSPAGRHTARLQKWKADSFGGVSRRASHCAVTAVES</sequence>
<proteinExistence type="predicted"/>
<gene>
    <name evidence="2" type="ORF">P7K49_029970</name>
</gene>
<organism evidence="2 3">
    <name type="scientific">Saguinus oedipus</name>
    <name type="common">Cotton-top tamarin</name>
    <name type="synonym">Oedipomidas oedipus</name>
    <dbReference type="NCBI Taxonomy" id="9490"/>
    <lineage>
        <taxon>Eukaryota</taxon>
        <taxon>Metazoa</taxon>
        <taxon>Chordata</taxon>
        <taxon>Craniata</taxon>
        <taxon>Vertebrata</taxon>
        <taxon>Euteleostomi</taxon>
        <taxon>Mammalia</taxon>
        <taxon>Eutheria</taxon>
        <taxon>Euarchontoglires</taxon>
        <taxon>Primates</taxon>
        <taxon>Haplorrhini</taxon>
        <taxon>Platyrrhini</taxon>
        <taxon>Cebidae</taxon>
        <taxon>Callitrichinae</taxon>
        <taxon>Saguinus</taxon>
    </lineage>
</organism>
<comment type="caution">
    <text evidence="2">The sequence shown here is derived from an EMBL/GenBank/DDBJ whole genome shotgun (WGS) entry which is preliminary data.</text>
</comment>
<accession>A0ABQ9U970</accession>
<dbReference type="EMBL" id="JASSZA010000015">
    <property type="protein sequence ID" value="KAK2093441.1"/>
    <property type="molecule type" value="Genomic_DNA"/>
</dbReference>
<reference evidence="2 3" key="1">
    <citation type="submission" date="2023-05" db="EMBL/GenBank/DDBJ databases">
        <title>B98-5 Cell Line De Novo Hybrid Assembly: An Optical Mapping Approach.</title>
        <authorList>
            <person name="Kananen K."/>
            <person name="Auerbach J.A."/>
            <person name="Kautto E."/>
            <person name="Blachly J.S."/>
        </authorList>
    </citation>
    <scope>NUCLEOTIDE SEQUENCE [LARGE SCALE GENOMIC DNA]</scope>
    <source>
        <strain evidence="2">B95-8</strain>
        <tissue evidence="2">Cell line</tissue>
    </source>
</reference>
<keyword evidence="3" id="KW-1185">Reference proteome</keyword>
<evidence type="ECO:0000256" key="1">
    <source>
        <dbReference type="SAM" id="MobiDB-lite"/>
    </source>
</evidence>
<feature type="region of interest" description="Disordered" evidence="1">
    <location>
        <begin position="29"/>
        <end position="82"/>
    </location>
</feature>
<evidence type="ECO:0000313" key="2">
    <source>
        <dbReference type="EMBL" id="KAK2093441.1"/>
    </source>
</evidence>
<protein>
    <submittedName>
        <fullName evidence="2">Uncharacterized protein</fullName>
    </submittedName>
</protein>
<dbReference type="Proteomes" id="UP001266305">
    <property type="component" value="Unassembled WGS sequence"/>
</dbReference>
<evidence type="ECO:0000313" key="3">
    <source>
        <dbReference type="Proteomes" id="UP001266305"/>
    </source>
</evidence>